<gene>
    <name evidence="1" type="ordered locus">Exig_2007</name>
</gene>
<dbReference type="Pfam" id="PF11256">
    <property type="entry name" value="SAV0927-like"/>
    <property type="match status" value="1"/>
</dbReference>
<dbReference type="STRING" id="262543.Exig_2007"/>
<organism evidence="1 2">
    <name type="scientific">Exiguobacterium sibiricum (strain DSM 17290 / CCUG 55495 / CIP 109462 / JCM 13490 / 255-15)</name>
    <dbReference type="NCBI Taxonomy" id="262543"/>
    <lineage>
        <taxon>Bacteria</taxon>
        <taxon>Bacillati</taxon>
        <taxon>Bacillota</taxon>
        <taxon>Bacilli</taxon>
        <taxon>Bacillales</taxon>
        <taxon>Bacillales Family XII. Incertae Sedis</taxon>
        <taxon>Exiguobacterium</taxon>
    </lineage>
</organism>
<dbReference type="HOGENOM" id="CLU_162065_0_0_9"/>
<reference evidence="1 2" key="1">
    <citation type="journal article" date="2006" name="Extremophiles">
        <title>Characterization of Exiguobacterium isolates from the Siberian permafrost. Description of Exiguobacterium sibiricum sp. nov.</title>
        <authorList>
            <person name="Rodrigues D.F."/>
            <person name="Goris J."/>
            <person name="Vishnivetskaya T."/>
            <person name="Gilichinsky D."/>
            <person name="Thomashow M.F."/>
            <person name="Tiedje J.M."/>
        </authorList>
    </citation>
    <scope>NUCLEOTIDE SEQUENCE [LARGE SCALE GENOMIC DNA]</scope>
    <source>
        <strain evidence="2">DSM 17290 / CIP 109462 / JCM 13490 / 255-15</strain>
    </source>
</reference>
<dbReference type="InterPro" id="IPR021415">
    <property type="entry name" value="SAV0927-like"/>
</dbReference>
<dbReference type="KEGG" id="esi:Exig_2007"/>
<sequence>MESQLSPLEELYHVSETDKVRFIGMTTEQARYDFGVVFTKQFFGKVLVVSLTSGRAALLDHTDVLEADAMTRLLGIEPVDAEAVGEFLATLLPDVPSYEQAD</sequence>
<evidence type="ECO:0000313" key="1">
    <source>
        <dbReference type="EMBL" id="ACB61459.1"/>
    </source>
</evidence>
<dbReference type="eggNOG" id="ENOG5031KR8">
    <property type="taxonomic scope" value="Bacteria"/>
</dbReference>
<dbReference type="EMBL" id="CP001022">
    <property type="protein sequence ID" value="ACB61459.1"/>
    <property type="molecule type" value="Genomic_DNA"/>
</dbReference>
<dbReference type="RefSeq" id="WP_012370877.1">
    <property type="nucleotide sequence ID" value="NC_010556.1"/>
</dbReference>
<keyword evidence="2" id="KW-1185">Reference proteome</keyword>
<accession>B1YJ78</accession>
<proteinExistence type="predicted"/>
<evidence type="ECO:0008006" key="3">
    <source>
        <dbReference type="Google" id="ProtNLM"/>
    </source>
</evidence>
<dbReference type="Proteomes" id="UP000001681">
    <property type="component" value="Chromosome"/>
</dbReference>
<reference evidence="2" key="3">
    <citation type="submission" date="2008-04" db="EMBL/GenBank/DDBJ databases">
        <title>Complete sequence of chromosome of Exiguobacterium sibiricum 255-15.</title>
        <authorList>
            <consortium name="US DOE Joint Genome Institute"/>
            <person name="Copeland A."/>
            <person name="Lucas S."/>
            <person name="Lapidus A."/>
            <person name="Glavina del Rio T."/>
            <person name="Dalin E."/>
            <person name="Tice H."/>
            <person name="Bruce D."/>
            <person name="Goodwin L."/>
            <person name="Pitluck S."/>
            <person name="Kiss H."/>
            <person name="Chertkov O."/>
            <person name="Monk C."/>
            <person name="Brettin T."/>
            <person name="Detter J.C."/>
            <person name="Han C."/>
            <person name="Kuske C.R."/>
            <person name="Schmutz J."/>
            <person name="Larimer F."/>
            <person name="Land M."/>
            <person name="Hauser L."/>
            <person name="Kyrpides N."/>
            <person name="Mikhailova N."/>
            <person name="Vishnivetskaya T."/>
            <person name="Rodrigues D.F."/>
            <person name="Gilichinsky D."/>
            <person name="Tiedje J."/>
            <person name="Richardson P."/>
        </authorList>
    </citation>
    <scope>NUCLEOTIDE SEQUENCE [LARGE SCALE GENOMIC DNA]</scope>
    <source>
        <strain evidence="2">DSM 17290 / CIP 109462 / JCM 13490 / 255-15</strain>
    </source>
</reference>
<protein>
    <recommendedName>
        <fullName evidence="3">DUF3055 domain-containing protein</fullName>
    </recommendedName>
</protein>
<name>B1YJ78_EXIS2</name>
<dbReference type="AlphaFoldDB" id="B1YJ78"/>
<reference evidence="1 2" key="2">
    <citation type="journal article" date="2008" name="BMC Genomics">
        <title>Architecture of thermal adaptation in an Exiguobacterium sibiricum strain isolated from 3 million year old permafrost: a genome and transcriptome approach.</title>
        <authorList>
            <person name="Rodrigues D.F."/>
            <person name="Ivanova N."/>
            <person name="He Z."/>
            <person name="Huebner M."/>
            <person name="Zhou J."/>
            <person name="Tiedje J.M."/>
        </authorList>
    </citation>
    <scope>NUCLEOTIDE SEQUENCE [LARGE SCALE GENOMIC DNA]</scope>
    <source>
        <strain evidence="2">DSM 17290 / CIP 109462 / JCM 13490 / 255-15</strain>
    </source>
</reference>
<evidence type="ECO:0000313" key="2">
    <source>
        <dbReference type="Proteomes" id="UP000001681"/>
    </source>
</evidence>
<dbReference type="OrthoDB" id="2353476at2"/>